<dbReference type="Gene3D" id="3.30.70.1320">
    <property type="entry name" value="Multidrug efflux transporter AcrB pore domain like"/>
    <property type="match status" value="1"/>
</dbReference>
<name>A0A3B0XV18_9ZZZZ</name>
<evidence type="ECO:0000256" key="1">
    <source>
        <dbReference type="ARBA" id="ARBA00004651"/>
    </source>
</evidence>
<feature type="transmembrane region" description="Helical" evidence="7">
    <location>
        <begin position="904"/>
        <end position="923"/>
    </location>
</feature>
<evidence type="ECO:0000256" key="2">
    <source>
        <dbReference type="ARBA" id="ARBA00022448"/>
    </source>
</evidence>
<evidence type="ECO:0000256" key="3">
    <source>
        <dbReference type="ARBA" id="ARBA00022475"/>
    </source>
</evidence>
<keyword evidence="5 7" id="KW-1133">Transmembrane helix</keyword>
<feature type="transmembrane region" description="Helical" evidence="7">
    <location>
        <begin position="975"/>
        <end position="995"/>
    </location>
</feature>
<dbReference type="EMBL" id="UOFJ01000350">
    <property type="protein sequence ID" value="VAW68590.1"/>
    <property type="molecule type" value="Genomic_DNA"/>
</dbReference>
<dbReference type="InterPro" id="IPR004763">
    <property type="entry name" value="CusA-like"/>
</dbReference>
<feature type="transmembrane region" description="Helical" evidence="7">
    <location>
        <begin position="878"/>
        <end position="897"/>
    </location>
</feature>
<gene>
    <name evidence="8" type="ORF">MNBD_GAMMA10-2902</name>
</gene>
<protein>
    <submittedName>
        <fullName evidence="8">Cobalt-zinc-cadmium resistance protein CzcA Cation efflux system protein CusA</fullName>
    </submittedName>
</protein>
<keyword evidence="6 7" id="KW-0472">Membrane</keyword>
<evidence type="ECO:0000256" key="5">
    <source>
        <dbReference type="ARBA" id="ARBA00022989"/>
    </source>
</evidence>
<dbReference type="Gene3D" id="1.20.1640.10">
    <property type="entry name" value="Multidrug efflux transporter AcrB transmembrane domain"/>
    <property type="match status" value="2"/>
</dbReference>
<feature type="transmembrane region" description="Helical" evidence="7">
    <location>
        <begin position="478"/>
        <end position="504"/>
    </location>
</feature>
<feature type="transmembrane region" description="Helical" evidence="7">
    <location>
        <begin position="449"/>
        <end position="466"/>
    </location>
</feature>
<evidence type="ECO:0000256" key="6">
    <source>
        <dbReference type="ARBA" id="ARBA00023136"/>
    </source>
</evidence>
<feature type="transmembrane region" description="Helical" evidence="7">
    <location>
        <begin position="536"/>
        <end position="553"/>
    </location>
</feature>
<feature type="transmembrane region" description="Helical" evidence="7">
    <location>
        <begin position="393"/>
        <end position="414"/>
    </location>
</feature>
<dbReference type="InterPro" id="IPR027463">
    <property type="entry name" value="AcrB_DN_DC_subdom"/>
</dbReference>
<dbReference type="SUPFAM" id="SSF82693">
    <property type="entry name" value="Multidrug efflux transporter AcrB pore domain, PN1, PN2, PC1 and PC2 subdomains"/>
    <property type="match status" value="3"/>
</dbReference>
<organism evidence="8">
    <name type="scientific">hydrothermal vent metagenome</name>
    <dbReference type="NCBI Taxonomy" id="652676"/>
    <lineage>
        <taxon>unclassified sequences</taxon>
        <taxon>metagenomes</taxon>
        <taxon>ecological metagenomes</taxon>
    </lineage>
</organism>
<dbReference type="Pfam" id="PF00873">
    <property type="entry name" value="ACR_tran"/>
    <property type="match status" value="1"/>
</dbReference>
<dbReference type="SUPFAM" id="SSF82866">
    <property type="entry name" value="Multidrug efflux transporter AcrB transmembrane domain"/>
    <property type="match status" value="2"/>
</dbReference>
<dbReference type="GO" id="GO:0042910">
    <property type="term" value="F:xenobiotic transmembrane transporter activity"/>
    <property type="evidence" value="ECO:0007669"/>
    <property type="project" value="TreeGrafter"/>
</dbReference>
<dbReference type="Gene3D" id="3.30.70.1430">
    <property type="entry name" value="Multidrug efflux transporter AcrB pore domain"/>
    <property type="match status" value="2"/>
</dbReference>
<dbReference type="PRINTS" id="PR00702">
    <property type="entry name" value="ACRIFLAVINRP"/>
</dbReference>
<dbReference type="NCBIfam" id="TIGR00914">
    <property type="entry name" value="2A0601"/>
    <property type="match status" value="1"/>
</dbReference>
<dbReference type="InterPro" id="IPR001036">
    <property type="entry name" value="Acrflvin-R"/>
</dbReference>
<comment type="subcellular location">
    <subcellularLocation>
        <location evidence="1">Cell membrane</location>
        <topology evidence="1">Multi-pass membrane protein</topology>
    </subcellularLocation>
</comment>
<keyword evidence="4 7" id="KW-0812">Transmembrane</keyword>
<dbReference type="Gene3D" id="3.30.70.1440">
    <property type="entry name" value="Multidrug efflux transporter AcrB pore domain"/>
    <property type="match status" value="1"/>
</dbReference>
<dbReference type="Gene3D" id="3.30.2090.10">
    <property type="entry name" value="Multidrug efflux transporter AcrB TolC docking domain, DN and DC subdomains"/>
    <property type="match status" value="2"/>
</dbReference>
<proteinExistence type="predicted"/>
<evidence type="ECO:0000256" key="7">
    <source>
        <dbReference type="SAM" id="Phobius"/>
    </source>
</evidence>
<dbReference type="AlphaFoldDB" id="A0A3B0XV18"/>
<reference evidence="8" key="1">
    <citation type="submission" date="2018-06" db="EMBL/GenBank/DDBJ databases">
        <authorList>
            <person name="Zhirakovskaya E."/>
        </authorList>
    </citation>
    <scope>NUCLEOTIDE SEQUENCE</scope>
</reference>
<feature type="transmembrane region" description="Helical" evidence="7">
    <location>
        <begin position="1007"/>
        <end position="1030"/>
    </location>
</feature>
<feature type="transmembrane region" description="Helical" evidence="7">
    <location>
        <begin position="12"/>
        <end position="31"/>
    </location>
</feature>
<keyword evidence="2" id="KW-0813">Transport</keyword>
<dbReference type="SUPFAM" id="SSF82714">
    <property type="entry name" value="Multidrug efflux transporter AcrB TolC docking domain, DN and DC subdomains"/>
    <property type="match status" value="2"/>
</dbReference>
<feature type="transmembrane region" description="Helical" evidence="7">
    <location>
        <begin position="929"/>
        <end position="954"/>
    </location>
</feature>
<evidence type="ECO:0000313" key="8">
    <source>
        <dbReference type="EMBL" id="VAW68590.1"/>
    </source>
</evidence>
<dbReference type="GO" id="GO:0008324">
    <property type="term" value="F:monoatomic cation transmembrane transporter activity"/>
    <property type="evidence" value="ECO:0007669"/>
    <property type="project" value="InterPro"/>
</dbReference>
<dbReference type="GO" id="GO:0005886">
    <property type="term" value="C:plasma membrane"/>
    <property type="evidence" value="ECO:0007669"/>
    <property type="project" value="UniProtKB-SubCell"/>
</dbReference>
<accession>A0A3B0XV18</accession>
<dbReference type="PANTHER" id="PTHR32063:SF24">
    <property type="entry name" value="CATION EFFLUX SYSTEM (ACRB_ACRD_ACRF FAMILY)"/>
    <property type="match status" value="1"/>
</dbReference>
<keyword evidence="3" id="KW-1003">Cell membrane</keyword>
<evidence type="ECO:0000256" key="4">
    <source>
        <dbReference type="ARBA" id="ARBA00022692"/>
    </source>
</evidence>
<sequence length="1041" mass="112648">MFEQIIQLSLARRWLVITLVLMLMGLGAWKFTQLPIDAVPDITNIQVVINTEAPGYTPLETEQRISFPVETAMAGLPNLSYTRSVSRYGLSQVTIVFTQDTDIYFARQLVGERLSTVRGNIPKGLEPTLGPIATGLGEIFMFTVDAQSGAKNAHGTRVTPMDLRTVHDWIIRPQLMRVPGVVEVNPIGGYKKQILIAPVPVKLLAHDISYTDVVNAIEKNNSNRGVGFIEHNGAQWLMRVPGQASNLEDLENIVIKQHQGIAVHIKDIATVSLGKELRTGAATQNGHEVVMSTVFMLIGENSRTVANNVAIKLEEIKASLPEGIIANAVYDRTHLVDKTLITVQKNLLEGALLVIVILFLLLGNIRAALLTAAVIPIAMLMTITGMVQSKVSANLMSLGALDFGLIIDGAVIIVENCLRRLSQAGSKPLALNERLALVFDATREVIRPALFGVFIITAVYIPVFALEGVEGKMFHPMALTVVIALLSAMILSITFVPAAIAILFHAPVQLKENKIITAAQSIYQPILLFSLKHHRAVIVLAIGLLLGSVALIPKLGAEFMPNLDEGDIAMHALRIPGTSLEQAIRLQKILEKEIKKLPEVDIVFAKAGTAEVATDAVPPSVADNFIILKPRDQWPDPDKPKLQVIAELEALVSPIPGNRYEFLQPIQMRFNELISGVRAELAIKVFGDDFDQLIKLGNEIESALKKVPGAADVAVEQATGLPVMTIQPKHEAMSRYGLSIAQLQDVLASALGGSVAGQFYEGDRRSDIIVRLAEHLRTDMDALSSLPVALSNDNSNGNGNYVPLGEVAELSLLTGYNQIYRENSKRRIVVSANVRGRDLGSFVQHVQQSVSDSVDLPAGYWIEYAGTYEKLQSASQRLSIIVPLTLALVIGLLIMALGSIRDTAIIFSGVPLALTGGIIALLLRDIPFSISAAVGFIALSGIAVLNGLVMVAFIRDLRVHGQRLNDAIVEGALTRLRPVLMTALVAALGFIPMALNTGIGSEVQRPLATVVIGGIISSTLLTLVVLPALYRLAHSRDEKRI</sequence>
<dbReference type="PANTHER" id="PTHR32063">
    <property type="match status" value="1"/>
</dbReference>